<proteinExistence type="inferred from homology"/>
<reference evidence="4" key="1">
    <citation type="submission" date="2017-10" db="EMBL/GenBank/DDBJ databases">
        <authorList>
            <person name="Regsiter A."/>
            <person name="William W."/>
        </authorList>
    </citation>
    <scope>NUCLEOTIDE SEQUENCE [LARGE SCALE GENOMIC DNA]</scope>
</reference>
<dbReference type="InterPro" id="IPR035093">
    <property type="entry name" value="RelE/ParE_toxin_dom_sf"/>
</dbReference>
<dbReference type="Pfam" id="PF05016">
    <property type="entry name" value="ParE_toxin"/>
    <property type="match status" value="1"/>
</dbReference>
<comment type="similarity">
    <text evidence="1">Belongs to the RelE toxin family.</text>
</comment>
<evidence type="ECO:0000313" key="4">
    <source>
        <dbReference type="Proteomes" id="UP000233769"/>
    </source>
</evidence>
<gene>
    <name evidence="3" type="ORF">TK0001_2596</name>
</gene>
<evidence type="ECO:0000256" key="1">
    <source>
        <dbReference type="ARBA" id="ARBA00006226"/>
    </source>
</evidence>
<evidence type="ECO:0000256" key="2">
    <source>
        <dbReference type="ARBA" id="ARBA00022649"/>
    </source>
</evidence>
<dbReference type="InterPro" id="IPR007712">
    <property type="entry name" value="RelE/ParE_toxin"/>
</dbReference>
<dbReference type="EMBL" id="LT962688">
    <property type="protein sequence ID" value="SOR29198.1"/>
    <property type="molecule type" value="Genomic_DNA"/>
</dbReference>
<keyword evidence="2" id="KW-1277">Toxin-antitoxin system</keyword>
<protein>
    <submittedName>
        <fullName evidence="3">Plasmid stabilization system</fullName>
    </submittedName>
</protein>
<sequence length="98" mass="11370">MIVVFTAEAEADLERIGDFIAQDNPRRAVSFVTELVERCLRLAEFPEGFPLVPLYADSGVRRRSYSSYLIFYRVRGERIEILHVMSGVRDWESLLFPD</sequence>
<dbReference type="PANTHER" id="PTHR33755:SF6">
    <property type="entry name" value="PLASMID STABILIZATION SYSTEM PROTEIN"/>
    <property type="match status" value="1"/>
</dbReference>
<evidence type="ECO:0000313" key="3">
    <source>
        <dbReference type="EMBL" id="SOR29198.1"/>
    </source>
</evidence>
<accession>A0A2N9APD5</accession>
<organism evidence="3 4">
    <name type="scientific">Methylorubrum extorquens</name>
    <name type="common">Methylobacterium dichloromethanicum</name>
    <name type="synonym">Methylobacterium extorquens</name>
    <dbReference type="NCBI Taxonomy" id="408"/>
    <lineage>
        <taxon>Bacteria</taxon>
        <taxon>Pseudomonadati</taxon>
        <taxon>Pseudomonadota</taxon>
        <taxon>Alphaproteobacteria</taxon>
        <taxon>Hyphomicrobiales</taxon>
        <taxon>Methylobacteriaceae</taxon>
        <taxon>Methylorubrum</taxon>
    </lineage>
</organism>
<dbReference type="PANTHER" id="PTHR33755">
    <property type="entry name" value="TOXIN PARE1-RELATED"/>
    <property type="match status" value="1"/>
</dbReference>
<dbReference type="InterPro" id="IPR051803">
    <property type="entry name" value="TA_system_RelE-like_toxin"/>
</dbReference>
<dbReference type="Gene3D" id="3.30.2310.20">
    <property type="entry name" value="RelE-like"/>
    <property type="match status" value="1"/>
</dbReference>
<dbReference type="AlphaFoldDB" id="A0A2N9APD5"/>
<dbReference type="Proteomes" id="UP000233769">
    <property type="component" value="Chromosome tk0001"/>
</dbReference>
<name>A0A2N9APD5_METEX</name>